<protein>
    <submittedName>
        <fullName evidence="3">Uncharacterized protein</fullName>
    </submittedName>
</protein>
<keyword evidence="2" id="KW-1185">Reference proteome</keyword>
<keyword evidence="1" id="KW-1133">Transmembrane helix</keyword>
<accession>A0A915IQV1</accession>
<name>A0A915IQV1_ROMCU</name>
<feature type="transmembrane region" description="Helical" evidence="1">
    <location>
        <begin position="6"/>
        <end position="30"/>
    </location>
</feature>
<evidence type="ECO:0000313" key="2">
    <source>
        <dbReference type="Proteomes" id="UP000887565"/>
    </source>
</evidence>
<sequence length="79" mass="9133">MNNLNVVLFSIVAMIVILSNVDQSVFALFLNDKENFDGYGSIKNVPVMDADQGRERRNQNFHRFMNELRNDVQLSGRTR</sequence>
<dbReference type="AlphaFoldDB" id="A0A915IQV1"/>
<dbReference type="Proteomes" id="UP000887565">
    <property type="component" value="Unplaced"/>
</dbReference>
<proteinExistence type="predicted"/>
<reference evidence="3" key="1">
    <citation type="submission" date="2022-11" db="UniProtKB">
        <authorList>
            <consortium name="WormBaseParasite"/>
        </authorList>
    </citation>
    <scope>IDENTIFICATION</scope>
</reference>
<organism evidence="2 3">
    <name type="scientific">Romanomermis culicivorax</name>
    <name type="common">Nematode worm</name>
    <dbReference type="NCBI Taxonomy" id="13658"/>
    <lineage>
        <taxon>Eukaryota</taxon>
        <taxon>Metazoa</taxon>
        <taxon>Ecdysozoa</taxon>
        <taxon>Nematoda</taxon>
        <taxon>Enoplea</taxon>
        <taxon>Dorylaimia</taxon>
        <taxon>Mermithida</taxon>
        <taxon>Mermithoidea</taxon>
        <taxon>Mermithidae</taxon>
        <taxon>Romanomermis</taxon>
    </lineage>
</organism>
<dbReference type="WBParaSite" id="nRc.2.0.1.t16191-RA">
    <property type="protein sequence ID" value="nRc.2.0.1.t16191-RA"/>
    <property type="gene ID" value="nRc.2.0.1.g16191"/>
</dbReference>
<keyword evidence="1" id="KW-0472">Membrane</keyword>
<evidence type="ECO:0000313" key="3">
    <source>
        <dbReference type="WBParaSite" id="nRc.2.0.1.t16191-RA"/>
    </source>
</evidence>
<keyword evidence="1" id="KW-0812">Transmembrane</keyword>
<evidence type="ECO:0000256" key="1">
    <source>
        <dbReference type="SAM" id="Phobius"/>
    </source>
</evidence>